<dbReference type="PANTHER" id="PTHR10648:SF1">
    <property type="entry name" value="SERINE_THREONINE-PROTEIN PHOSPHATASE 4 REGULATORY SUBUNIT 1"/>
    <property type="match status" value="1"/>
</dbReference>
<proteinExistence type="predicted"/>
<dbReference type="GO" id="GO:0019888">
    <property type="term" value="F:protein phosphatase regulator activity"/>
    <property type="evidence" value="ECO:0007669"/>
    <property type="project" value="TreeGrafter"/>
</dbReference>
<evidence type="ECO:0000256" key="2">
    <source>
        <dbReference type="PROSITE-ProRule" id="PRU00103"/>
    </source>
</evidence>
<dbReference type="STRING" id="765440.A0A0C3F7W1"/>
<evidence type="ECO:0008006" key="6">
    <source>
        <dbReference type="Google" id="ProtNLM"/>
    </source>
</evidence>
<dbReference type="InterPro" id="IPR011989">
    <property type="entry name" value="ARM-like"/>
</dbReference>
<name>A0A0C3F7W1_PILCF</name>
<reference evidence="5" key="2">
    <citation type="submission" date="2015-01" db="EMBL/GenBank/DDBJ databases">
        <title>Evolutionary Origins and Diversification of the Mycorrhizal Mutualists.</title>
        <authorList>
            <consortium name="DOE Joint Genome Institute"/>
            <consortium name="Mycorrhizal Genomics Consortium"/>
            <person name="Kohler A."/>
            <person name="Kuo A."/>
            <person name="Nagy L.G."/>
            <person name="Floudas D."/>
            <person name="Copeland A."/>
            <person name="Barry K.W."/>
            <person name="Cichocki N."/>
            <person name="Veneault-Fourrey C."/>
            <person name="LaButti K."/>
            <person name="Lindquist E.A."/>
            <person name="Lipzen A."/>
            <person name="Lundell T."/>
            <person name="Morin E."/>
            <person name="Murat C."/>
            <person name="Riley R."/>
            <person name="Ohm R."/>
            <person name="Sun H."/>
            <person name="Tunlid A."/>
            <person name="Henrissat B."/>
            <person name="Grigoriev I.V."/>
            <person name="Hibbett D.S."/>
            <person name="Martin F."/>
        </authorList>
    </citation>
    <scope>NUCLEOTIDE SEQUENCE [LARGE SCALE GENOMIC DNA]</scope>
    <source>
        <strain evidence="5">F 1598</strain>
    </source>
</reference>
<reference evidence="4 5" key="1">
    <citation type="submission" date="2014-04" db="EMBL/GenBank/DDBJ databases">
        <authorList>
            <consortium name="DOE Joint Genome Institute"/>
            <person name="Kuo A."/>
            <person name="Tarkka M."/>
            <person name="Buscot F."/>
            <person name="Kohler A."/>
            <person name="Nagy L.G."/>
            <person name="Floudas D."/>
            <person name="Copeland A."/>
            <person name="Barry K.W."/>
            <person name="Cichocki N."/>
            <person name="Veneault-Fourrey C."/>
            <person name="LaButti K."/>
            <person name="Lindquist E.A."/>
            <person name="Lipzen A."/>
            <person name="Lundell T."/>
            <person name="Morin E."/>
            <person name="Murat C."/>
            <person name="Sun H."/>
            <person name="Tunlid A."/>
            <person name="Henrissat B."/>
            <person name="Grigoriev I.V."/>
            <person name="Hibbett D.S."/>
            <person name="Martin F."/>
            <person name="Nordberg H.P."/>
            <person name="Cantor M.N."/>
            <person name="Hua S.X."/>
        </authorList>
    </citation>
    <scope>NUCLEOTIDE SEQUENCE [LARGE SCALE GENOMIC DNA]</scope>
    <source>
        <strain evidence="4 5">F 1598</strain>
    </source>
</reference>
<organism evidence="4 5">
    <name type="scientific">Piloderma croceum (strain F 1598)</name>
    <dbReference type="NCBI Taxonomy" id="765440"/>
    <lineage>
        <taxon>Eukaryota</taxon>
        <taxon>Fungi</taxon>
        <taxon>Dikarya</taxon>
        <taxon>Basidiomycota</taxon>
        <taxon>Agaricomycotina</taxon>
        <taxon>Agaricomycetes</taxon>
        <taxon>Agaricomycetidae</taxon>
        <taxon>Atheliales</taxon>
        <taxon>Atheliaceae</taxon>
        <taxon>Piloderma</taxon>
    </lineage>
</organism>
<feature type="region of interest" description="Disordered" evidence="3">
    <location>
        <begin position="301"/>
        <end position="327"/>
    </location>
</feature>
<evidence type="ECO:0000313" key="4">
    <source>
        <dbReference type="EMBL" id="KIM80730.1"/>
    </source>
</evidence>
<feature type="repeat" description="HEAT" evidence="2">
    <location>
        <begin position="771"/>
        <end position="809"/>
    </location>
</feature>
<dbReference type="InterPro" id="IPR051023">
    <property type="entry name" value="PP2A_Regulatory_Subunit_A"/>
</dbReference>
<evidence type="ECO:0000256" key="1">
    <source>
        <dbReference type="ARBA" id="ARBA00022737"/>
    </source>
</evidence>
<dbReference type="Proteomes" id="UP000054166">
    <property type="component" value="Unassembled WGS sequence"/>
</dbReference>
<dbReference type="InterPro" id="IPR016024">
    <property type="entry name" value="ARM-type_fold"/>
</dbReference>
<dbReference type="InParanoid" id="A0A0C3F7W1"/>
<dbReference type="AlphaFoldDB" id="A0A0C3F7W1"/>
<keyword evidence="5" id="KW-1185">Reference proteome</keyword>
<dbReference type="GO" id="GO:0005737">
    <property type="term" value="C:cytoplasm"/>
    <property type="evidence" value="ECO:0007669"/>
    <property type="project" value="TreeGrafter"/>
</dbReference>
<dbReference type="Gene3D" id="1.25.10.10">
    <property type="entry name" value="Leucine-rich Repeat Variant"/>
    <property type="match status" value="1"/>
</dbReference>
<feature type="compositionally biased region" description="Acidic residues" evidence="3">
    <location>
        <begin position="314"/>
        <end position="326"/>
    </location>
</feature>
<sequence length="1069" mass="117712">MGVIVSHLDPKTTQPNMQSRTQTGTSTNNDPTSPLPKTPPPSSGVGHRPTHINLSSQPQIFGTLALSPSSSPSRENPFERPLLSPALTFYTAPSTPLTSPQLDAFPPNQPVSPPPEVVLLVPPPPAPPTETRALPPVPNSDIEPAHDEAFPNVDQVPVDPFIDDEGLSSLEKIYLYSRSQSTFHRIFIMHELPSFLQQISPLEAVDYVLPLLSQLAMDPEEQVKETLAAKLVPIIWWFFSRCQIIEDDTPLQSQHDAVTFISVQAFTPILGTLLLSPNGMVCDPARYAIVDFLSRMRKPDEREERERNLCEGQGLEETEDEDEDDYPTGLFGTRERKMFRDEILQQVVIGMGRLDVSEEAEEEEDVVQGEWDGGNAEVELPQQALDTKAEIVTESRREDVVNPYFPALSDWPAPSVASEAHVAASTWSAPNSISNPLTTATGANANVNARSVMHVSFAQLPVAPSVVASYQPDDQVTFSPDWLLSNSHQAPPDPHIAEQEQENKMLNEYHGDDTHAMDHGTETEPGVDEQAAVGRLASMSLMAAVAASGPLEEETKSAFVNEIERIGRDQIYWVRREASFALGALAKIVPEEVVICSLLPVFESLRVDSVWQVRHSALFALPAILSRLTPHQRRSLAIDTVVPLSVDESASVRLGVLEALGEVIYTFREDTHGPPEEILRLFLGRAEDRRVRDERQSSPPSLSDQFAKQQVWGTPKSPFASQIQDLDTLESPMEAESPLESFYKDPARPLICAFNCPAVALTLGPARWDELRELYLALSQDPAVKVRRTLVASLGELAKIIGPDNAQQDLLPVWWDGIKCEEDGEVRLKAIECVGTFVGALGQRKVEVAEGLLSVWKAGTLRSWRERQVAVGALVGFIGSIGEMKPSVIKGLLKVALEDGVAGVREAAISIIPEIWNGFGHRRDVLNEFQADIRNLARSPSFHDRMTFIACQQALVVPGVDGNSAMAIDDSFWQDLNLLVLDEIIGVRISLARFIGILRTQFLRQSPSVVLHRLGNLMRHLAVDVSQEVRAFVPGDEGAHHRSVSNTRISKRIGSVSTFSRPPPLQVSS</sequence>
<keyword evidence="1" id="KW-0677">Repeat</keyword>
<dbReference type="OrthoDB" id="340346at2759"/>
<dbReference type="EMBL" id="KN833002">
    <property type="protein sequence ID" value="KIM80730.1"/>
    <property type="molecule type" value="Genomic_DNA"/>
</dbReference>
<dbReference type="PROSITE" id="PS50077">
    <property type="entry name" value="HEAT_REPEAT"/>
    <property type="match status" value="2"/>
</dbReference>
<evidence type="ECO:0000313" key="5">
    <source>
        <dbReference type="Proteomes" id="UP000054166"/>
    </source>
</evidence>
<feature type="compositionally biased region" description="Polar residues" evidence="3">
    <location>
        <begin position="11"/>
        <end position="30"/>
    </location>
</feature>
<dbReference type="InterPro" id="IPR021133">
    <property type="entry name" value="HEAT_type_2"/>
</dbReference>
<feature type="compositionally biased region" description="Pro residues" evidence="3">
    <location>
        <begin position="33"/>
        <end position="42"/>
    </location>
</feature>
<dbReference type="SUPFAM" id="SSF48371">
    <property type="entry name" value="ARM repeat"/>
    <property type="match status" value="1"/>
</dbReference>
<feature type="region of interest" description="Disordered" evidence="3">
    <location>
        <begin position="1"/>
        <end position="54"/>
    </location>
</feature>
<dbReference type="HOGENOM" id="CLU_006095_0_0_1"/>
<protein>
    <recommendedName>
        <fullName evidence="6">TOG domain-containing protein</fullName>
    </recommendedName>
</protein>
<accession>A0A0C3F7W1</accession>
<feature type="repeat" description="HEAT" evidence="2">
    <location>
        <begin position="598"/>
        <end position="636"/>
    </location>
</feature>
<gene>
    <name evidence="4" type="ORF">PILCRDRAFT_9180</name>
</gene>
<dbReference type="PANTHER" id="PTHR10648">
    <property type="entry name" value="SERINE/THREONINE-PROTEIN PHOSPHATASE PP2A 65 KDA REGULATORY SUBUNIT"/>
    <property type="match status" value="1"/>
</dbReference>
<evidence type="ECO:0000256" key="3">
    <source>
        <dbReference type="SAM" id="MobiDB-lite"/>
    </source>
</evidence>